<keyword evidence="3" id="KW-1185">Reference proteome</keyword>
<dbReference type="InterPro" id="IPR000073">
    <property type="entry name" value="AB_hydrolase_1"/>
</dbReference>
<dbReference type="Gene3D" id="3.40.50.1820">
    <property type="entry name" value="alpha/beta hydrolase"/>
    <property type="match status" value="1"/>
</dbReference>
<comment type="caution">
    <text evidence="2">The sequence shown here is derived from an EMBL/GenBank/DDBJ whole genome shotgun (WGS) entry which is preliminary data.</text>
</comment>
<dbReference type="InterPro" id="IPR029058">
    <property type="entry name" value="AB_hydrolase_fold"/>
</dbReference>
<dbReference type="AlphaFoldDB" id="A0A4R0R8D8"/>
<name>A0A4R0R8D8_9APHY</name>
<sequence>MGGLILKEYGPFAIYDTGVPSGKQNYATWISIHGYVWHSGNFVRVLPLAETYGIRLVLLNRRGYPGTAPLTDKELEPLRTVDTLDDNGARLEVLKIFMRDRARELYDFLQSFSFVEAEKIPPTSQGGGLVVSGWSLGGVLVTAFLTHVANFPLGKIDLVPYIRYFVAYNVPSRLFGYGPPQSANFYHPMDDETLNPEERIKQFNLYITGYYAHGSTVSSLSDEERLLEPSPTINRMSAEDLQASIDMTHAKPGQADYIFSRWGLSTGLFAVLRRGSLFPPDQAESRRDEWDSVELRTILCTAGVWESPWGQWQLREEVEEARESGQRTRPMKFLTLEGANHYVHWDDPERLTKLMLDLD</sequence>
<feature type="domain" description="AB hydrolase-1" evidence="1">
    <location>
        <begin position="32"/>
        <end position="351"/>
    </location>
</feature>
<dbReference type="SUPFAM" id="SSF53474">
    <property type="entry name" value="alpha/beta-Hydrolases"/>
    <property type="match status" value="1"/>
</dbReference>
<proteinExistence type="predicted"/>
<accession>A0A4R0R8D8</accession>
<organism evidence="2 3">
    <name type="scientific">Steccherinum ochraceum</name>
    <dbReference type="NCBI Taxonomy" id="92696"/>
    <lineage>
        <taxon>Eukaryota</taxon>
        <taxon>Fungi</taxon>
        <taxon>Dikarya</taxon>
        <taxon>Basidiomycota</taxon>
        <taxon>Agaricomycotina</taxon>
        <taxon>Agaricomycetes</taxon>
        <taxon>Polyporales</taxon>
        <taxon>Steccherinaceae</taxon>
        <taxon>Steccherinum</taxon>
    </lineage>
</organism>
<evidence type="ECO:0000313" key="3">
    <source>
        <dbReference type="Proteomes" id="UP000292702"/>
    </source>
</evidence>
<gene>
    <name evidence="2" type="ORF">EIP91_008522</name>
</gene>
<dbReference type="OrthoDB" id="3466517at2759"/>
<reference evidence="2 3" key="1">
    <citation type="submission" date="2018-11" db="EMBL/GenBank/DDBJ databases">
        <title>Genome assembly of Steccherinum ochraceum LE-BIN_3174, the white-rot fungus of the Steccherinaceae family (The Residual Polyporoid clade, Polyporales, Basidiomycota).</title>
        <authorList>
            <person name="Fedorova T.V."/>
            <person name="Glazunova O.A."/>
            <person name="Landesman E.O."/>
            <person name="Moiseenko K.V."/>
            <person name="Psurtseva N.V."/>
            <person name="Savinova O.S."/>
            <person name="Shakhova N.V."/>
            <person name="Tyazhelova T.V."/>
            <person name="Vasina D.V."/>
        </authorList>
    </citation>
    <scope>NUCLEOTIDE SEQUENCE [LARGE SCALE GENOMIC DNA]</scope>
    <source>
        <strain evidence="2 3">LE-BIN_3174</strain>
    </source>
</reference>
<evidence type="ECO:0000313" key="2">
    <source>
        <dbReference type="EMBL" id="TCD61385.1"/>
    </source>
</evidence>
<dbReference type="Proteomes" id="UP000292702">
    <property type="component" value="Unassembled WGS sequence"/>
</dbReference>
<dbReference type="EMBL" id="RWJN01000472">
    <property type="protein sequence ID" value="TCD61385.1"/>
    <property type="molecule type" value="Genomic_DNA"/>
</dbReference>
<protein>
    <recommendedName>
        <fullName evidence="1">AB hydrolase-1 domain-containing protein</fullName>
    </recommendedName>
</protein>
<evidence type="ECO:0000259" key="1">
    <source>
        <dbReference type="Pfam" id="PF12697"/>
    </source>
</evidence>
<dbReference type="Pfam" id="PF12697">
    <property type="entry name" value="Abhydrolase_6"/>
    <property type="match status" value="1"/>
</dbReference>